<dbReference type="EMBL" id="CP062222">
    <property type="protein sequence ID" value="QTC90223.1"/>
    <property type="molecule type" value="Genomic_DNA"/>
</dbReference>
<evidence type="ECO:0000313" key="2">
    <source>
        <dbReference type="EMBL" id="QTC90223.1"/>
    </source>
</evidence>
<dbReference type="PANTHER" id="PTHR39639:SF1">
    <property type="entry name" value="DUF262 DOMAIN-CONTAINING PROTEIN"/>
    <property type="match status" value="1"/>
</dbReference>
<dbReference type="KEGG" id="bgoe:IFJ75_13140"/>
<evidence type="ECO:0000313" key="3">
    <source>
        <dbReference type="Proteomes" id="UP000663918"/>
    </source>
</evidence>
<dbReference type="InterPro" id="IPR004919">
    <property type="entry name" value="GmrSD_N"/>
</dbReference>
<accession>A0A975BYU1</accession>
<dbReference type="Proteomes" id="UP000663918">
    <property type="component" value="Chromosome"/>
</dbReference>
<dbReference type="Pfam" id="PF03235">
    <property type="entry name" value="GmrSD_N"/>
    <property type="match status" value="1"/>
</dbReference>
<protein>
    <submittedName>
        <fullName evidence="2">DUF262 domain-containing protein</fullName>
    </submittedName>
</protein>
<dbReference type="AlphaFoldDB" id="A0A975BYU1"/>
<organism evidence="2 3">
    <name type="scientific">Brevundimonas goettingensis</name>
    <dbReference type="NCBI Taxonomy" id="2774190"/>
    <lineage>
        <taxon>Bacteria</taxon>
        <taxon>Pseudomonadati</taxon>
        <taxon>Pseudomonadota</taxon>
        <taxon>Alphaproteobacteria</taxon>
        <taxon>Caulobacterales</taxon>
        <taxon>Caulobacteraceae</taxon>
        <taxon>Brevundimonas</taxon>
    </lineage>
</organism>
<feature type="domain" description="GmrSD restriction endonucleases N-terminal" evidence="1">
    <location>
        <begin position="26"/>
        <end position="171"/>
    </location>
</feature>
<evidence type="ECO:0000259" key="1">
    <source>
        <dbReference type="Pfam" id="PF03235"/>
    </source>
</evidence>
<sequence length="368" mass="42293">MSYVETSPLKNSTVMMLHADRDEIETNPPYQRAGGVWTLEKKRLLIDSIINDYDIPKLYFHQYDSSRIHATGKRYAIIDGRQRLETIWEFMDGGFSLGDDTEYQRDISIDLKNLGYADIAVNYPKIRIKFDSFVLPIVLVSTQGDEDDLIEDMFSRLNEAVPLNAAEKRNAIGGEMVEIINRICREPFFTHKLRISNRRYQHKEAAARFLLVEENIQKNGRLIDTKRVYLDALVKNNKSPSDTTASLETSVQSIVVAMSNVFMDRDELLSAQGNLVIYYLIFRGAEQFNELGLVNRRALLDFRTALVDNRNRAENDYEGASFEMLEYDRLSQQGTNDASSIRERYGILARYLGLTKQDFEPGRANTAH</sequence>
<reference evidence="2" key="1">
    <citation type="submission" date="2020-09" db="EMBL/GenBank/DDBJ databases">
        <title>Brevundimonas sp. LVF2 isolated from a puddle in Goettingen, Germany.</title>
        <authorList>
            <person name="Friedrich I."/>
            <person name="Klassen A."/>
            <person name="Hannes N."/>
            <person name="Schneider D."/>
            <person name="Hertel R."/>
            <person name="Daniel R."/>
        </authorList>
    </citation>
    <scope>NUCLEOTIDE SEQUENCE</scope>
    <source>
        <strain evidence="2">LVF2</strain>
    </source>
</reference>
<proteinExistence type="predicted"/>
<gene>
    <name evidence="2" type="ORF">IFJ75_13140</name>
</gene>
<keyword evidence="3" id="KW-1185">Reference proteome</keyword>
<dbReference type="PANTHER" id="PTHR39639">
    <property type="entry name" value="CHROMOSOME 16, WHOLE GENOME SHOTGUN SEQUENCE"/>
    <property type="match status" value="1"/>
</dbReference>
<name>A0A975BYU1_9CAUL</name>
<dbReference type="RefSeq" id="WP_207868644.1">
    <property type="nucleotide sequence ID" value="NZ_CP062222.1"/>
</dbReference>